<dbReference type="Pfam" id="PF00561">
    <property type="entry name" value="Abhydrolase_1"/>
    <property type="match status" value="1"/>
</dbReference>
<dbReference type="AlphaFoldDB" id="A0A239N4D1"/>
<dbReference type="EMBL" id="FZPH01000007">
    <property type="protein sequence ID" value="SNT49302.1"/>
    <property type="molecule type" value="Genomic_DNA"/>
</dbReference>
<reference evidence="2 3" key="1">
    <citation type="submission" date="2017-06" db="EMBL/GenBank/DDBJ databases">
        <authorList>
            <person name="Kim H.J."/>
            <person name="Triplett B.A."/>
        </authorList>
    </citation>
    <scope>NUCLEOTIDE SEQUENCE [LARGE SCALE GENOMIC DNA]</scope>
    <source>
        <strain evidence="2 3">CGMCC 4.5593</strain>
    </source>
</reference>
<proteinExistence type="predicted"/>
<accession>A0A239N4D1</accession>
<evidence type="ECO:0000259" key="1">
    <source>
        <dbReference type="Pfam" id="PF00561"/>
    </source>
</evidence>
<evidence type="ECO:0000313" key="2">
    <source>
        <dbReference type="EMBL" id="SNT49302.1"/>
    </source>
</evidence>
<dbReference type="Gene3D" id="3.40.50.1820">
    <property type="entry name" value="alpha/beta hydrolase"/>
    <property type="match status" value="1"/>
</dbReference>
<dbReference type="PANTHER" id="PTHR43433:SF10">
    <property type="entry name" value="AB HYDROLASE-1 DOMAIN-CONTAINING PROTEIN"/>
    <property type="match status" value="1"/>
</dbReference>
<keyword evidence="3" id="KW-1185">Reference proteome</keyword>
<name>A0A239N4D1_9ACTN</name>
<dbReference type="Proteomes" id="UP000198362">
    <property type="component" value="Unassembled WGS sequence"/>
</dbReference>
<sequence>MTTTYVADQTHTQFVTTDSATYAYRRQGPAGGVPLVLVMRFRGTIDHWDPALLDVLAAERDVIVFDNRGLGSSTGIPATSVDDLVDGVTDFLDGLGLNEVDLLGWSMGGYVSQGVALSRPKLVRRLVVAGSAPGGPVPDMPRMSARTWEVASKPDNVDEDFLYLFFPADDAGRESGLASLRRLDTRLAEAKAGVSPETLAGQIRAIATFGGYWDRVEELTQPILVANGAHDVMIDAWGSWAMSQKLPNTKLVIYGDAGHGFLFQHAEDFGREVLAFLR</sequence>
<dbReference type="InterPro" id="IPR050471">
    <property type="entry name" value="AB_hydrolase"/>
</dbReference>
<evidence type="ECO:0000313" key="3">
    <source>
        <dbReference type="Proteomes" id="UP000198362"/>
    </source>
</evidence>
<gene>
    <name evidence="2" type="ORF">SAMN05421812_107191</name>
</gene>
<dbReference type="OrthoDB" id="7958481at2"/>
<dbReference type="GO" id="GO:0003824">
    <property type="term" value="F:catalytic activity"/>
    <property type="evidence" value="ECO:0007669"/>
    <property type="project" value="UniProtKB-ARBA"/>
</dbReference>
<dbReference type="PANTHER" id="PTHR43433">
    <property type="entry name" value="HYDROLASE, ALPHA/BETA FOLD FAMILY PROTEIN"/>
    <property type="match status" value="1"/>
</dbReference>
<organism evidence="2 3">
    <name type="scientific">Asanoa hainanensis</name>
    <dbReference type="NCBI Taxonomy" id="560556"/>
    <lineage>
        <taxon>Bacteria</taxon>
        <taxon>Bacillati</taxon>
        <taxon>Actinomycetota</taxon>
        <taxon>Actinomycetes</taxon>
        <taxon>Micromonosporales</taxon>
        <taxon>Micromonosporaceae</taxon>
        <taxon>Asanoa</taxon>
    </lineage>
</organism>
<protein>
    <submittedName>
        <fullName evidence="2">Pimeloyl-ACP methyl ester carboxylesterase</fullName>
    </submittedName>
</protein>
<dbReference type="SUPFAM" id="SSF53474">
    <property type="entry name" value="alpha/beta-Hydrolases"/>
    <property type="match status" value="1"/>
</dbReference>
<feature type="domain" description="AB hydrolase-1" evidence="1">
    <location>
        <begin position="43"/>
        <end position="265"/>
    </location>
</feature>
<dbReference type="RefSeq" id="WP_089250755.1">
    <property type="nucleotide sequence ID" value="NZ_FZPH01000007.1"/>
</dbReference>
<dbReference type="InterPro" id="IPR029058">
    <property type="entry name" value="AB_hydrolase_fold"/>
</dbReference>
<dbReference type="InterPro" id="IPR000073">
    <property type="entry name" value="AB_hydrolase_1"/>
</dbReference>